<keyword evidence="3" id="KW-1185">Reference proteome</keyword>
<dbReference type="Proteomes" id="UP001162480">
    <property type="component" value="Chromosome 2"/>
</dbReference>
<proteinExistence type="predicted"/>
<protein>
    <submittedName>
        <fullName evidence="2">Uncharacterized protein</fullName>
    </submittedName>
</protein>
<evidence type="ECO:0000313" key="3">
    <source>
        <dbReference type="Proteomes" id="UP001162480"/>
    </source>
</evidence>
<dbReference type="AlphaFoldDB" id="A0AA36EYU5"/>
<reference evidence="2" key="1">
    <citation type="submission" date="2023-08" db="EMBL/GenBank/DDBJ databases">
        <authorList>
            <person name="Alioto T."/>
            <person name="Alioto T."/>
            <person name="Gomez Garrido J."/>
        </authorList>
    </citation>
    <scope>NUCLEOTIDE SEQUENCE</scope>
</reference>
<evidence type="ECO:0000256" key="1">
    <source>
        <dbReference type="SAM" id="MobiDB-lite"/>
    </source>
</evidence>
<dbReference type="EMBL" id="OX597815">
    <property type="protein sequence ID" value="CAI9716858.1"/>
    <property type="molecule type" value="Genomic_DNA"/>
</dbReference>
<name>A0AA36EYU5_OCTVU</name>
<evidence type="ECO:0000313" key="2">
    <source>
        <dbReference type="EMBL" id="CAI9716858.1"/>
    </source>
</evidence>
<accession>A0AA36EYU5</accession>
<organism evidence="2 3">
    <name type="scientific">Octopus vulgaris</name>
    <name type="common">Common octopus</name>
    <dbReference type="NCBI Taxonomy" id="6645"/>
    <lineage>
        <taxon>Eukaryota</taxon>
        <taxon>Metazoa</taxon>
        <taxon>Spiralia</taxon>
        <taxon>Lophotrochozoa</taxon>
        <taxon>Mollusca</taxon>
        <taxon>Cephalopoda</taxon>
        <taxon>Coleoidea</taxon>
        <taxon>Octopodiformes</taxon>
        <taxon>Octopoda</taxon>
        <taxon>Incirrata</taxon>
        <taxon>Octopodidae</taxon>
        <taxon>Octopus</taxon>
    </lineage>
</organism>
<feature type="region of interest" description="Disordered" evidence="1">
    <location>
        <begin position="19"/>
        <end position="49"/>
    </location>
</feature>
<gene>
    <name evidence="2" type="ORF">OCTVUL_1B025660</name>
</gene>
<sequence length="96" mass="10883">MELKPLIYQKLKFQPVSAPKKCHSEDAGDNGNFPENTEKKSNLECQGGPQRIETDLGRIQDLYRIINFAGLKEATYDPFTQKPANDITLYPDSRVP</sequence>